<evidence type="ECO:0000313" key="1">
    <source>
        <dbReference type="EMBL" id="GAI63347.1"/>
    </source>
</evidence>
<sequence length="45" mass="5303">MYKKYFPFMILFVSCSAWAQPITIPKQYVYPGIPFDNNKRISSDP</sequence>
<gene>
    <name evidence="1" type="ORF">S12H4_10435</name>
</gene>
<comment type="caution">
    <text evidence="1">The sequence shown here is derived from an EMBL/GenBank/DDBJ whole genome shotgun (WGS) entry which is preliminary data.</text>
</comment>
<accession>X1Q497</accession>
<dbReference type="EMBL" id="BARW01004461">
    <property type="protein sequence ID" value="GAI63347.1"/>
    <property type="molecule type" value="Genomic_DNA"/>
</dbReference>
<name>X1Q497_9ZZZZ</name>
<reference evidence="1" key="1">
    <citation type="journal article" date="2014" name="Front. Microbiol.">
        <title>High frequency of phylogenetically diverse reductive dehalogenase-homologous genes in deep subseafloor sedimentary metagenomes.</title>
        <authorList>
            <person name="Kawai M."/>
            <person name="Futagami T."/>
            <person name="Toyoda A."/>
            <person name="Takaki Y."/>
            <person name="Nishi S."/>
            <person name="Hori S."/>
            <person name="Arai W."/>
            <person name="Tsubouchi T."/>
            <person name="Morono Y."/>
            <person name="Uchiyama I."/>
            <person name="Ito T."/>
            <person name="Fujiyama A."/>
            <person name="Inagaki F."/>
            <person name="Takami H."/>
        </authorList>
    </citation>
    <scope>NUCLEOTIDE SEQUENCE</scope>
    <source>
        <strain evidence="1">Expedition CK06-06</strain>
    </source>
</reference>
<dbReference type="AlphaFoldDB" id="X1Q497"/>
<organism evidence="1">
    <name type="scientific">marine sediment metagenome</name>
    <dbReference type="NCBI Taxonomy" id="412755"/>
    <lineage>
        <taxon>unclassified sequences</taxon>
        <taxon>metagenomes</taxon>
        <taxon>ecological metagenomes</taxon>
    </lineage>
</organism>
<protein>
    <submittedName>
        <fullName evidence="1">Uncharacterized protein</fullName>
    </submittedName>
</protein>
<feature type="non-terminal residue" evidence="1">
    <location>
        <position position="45"/>
    </location>
</feature>
<dbReference type="PROSITE" id="PS51257">
    <property type="entry name" value="PROKAR_LIPOPROTEIN"/>
    <property type="match status" value="1"/>
</dbReference>
<proteinExistence type="predicted"/>